<dbReference type="PANTHER" id="PTHR11360">
    <property type="entry name" value="MONOCARBOXYLATE TRANSPORTER"/>
    <property type="match status" value="1"/>
</dbReference>
<evidence type="ECO:0000256" key="1">
    <source>
        <dbReference type="ARBA" id="ARBA00004141"/>
    </source>
</evidence>
<dbReference type="AlphaFoldDB" id="A0A9P8I6H9"/>
<dbReference type="GO" id="GO:0022857">
    <property type="term" value="F:transmembrane transporter activity"/>
    <property type="evidence" value="ECO:0007669"/>
    <property type="project" value="InterPro"/>
</dbReference>
<proteinExistence type="inferred from homology"/>
<organism evidence="5 6">
    <name type="scientific">Glutinoglossum americanum</name>
    <dbReference type="NCBI Taxonomy" id="1670608"/>
    <lineage>
        <taxon>Eukaryota</taxon>
        <taxon>Fungi</taxon>
        <taxon>Dikarya</taxon>
        <taxon>Ascomycota</taxon>
        <taxon>Pezizomycotina</taxon>
        <taxon>Geoglossomycetes</taxon>
        <taxon>Geoglossales</taxon>
        <taxon>Geoglossaceae</taxon>
        <taxon>Glutinoglossum</taxon>
    </lineage>
</organism>
<keyword evidence="3" id="KW-1133">Transmembrane helix</keyword>
<dbReference type="PROSITE" id="PS50850">
    <property type="entry name" value="MFS"/>
    <property type="match status" value="1"/>
</dbReference>
<protein>
    <recommendedName>
        <fullName evidence="4">Major facilitator superfamily (MFS) profile domain-containing protein</fullName>
    </recommendedName>
</protein>
<comment type="subcellular location">
    <subcellularLocation>
        <location evidence="1">Membrane</location>
        <topology evidence="1">Multi-pass membrane protein</topology>
    </subcellularLocation>
</comment>
<dbReference type="InterPro" id="IPR011701">
    <property type="entry name" value="MFS"/>
</dbReference>
<feature type="transmembrane region" description="Helical" evidence="3">
    <location>
        <begin position="260"/>
        <end position="283"/>
    </location>
</feature>
<dbReference type="SUPFAM" id="SSF103473">
    <property type="entry name" value="MFS general substrate transporter"/>
    <property type="match status" value="1"/>
</dbReference>
<dbReference type="InterPro" id="IPR036259">
    <property type="entry name" value="MFS_trans_sf"/>
</dbReference>
<comment type="similarity">
    <text evidence="2">Belongs to the major facilitator superfamily. Monocarboxylate porter (TC 2.A.1.13) family.</text>
</comment>
<dbReference type="InterPro" id="IPR050327">
    <property type="entry name" value="Proton-linked_MCT"/>
</dbReference>
<feature type="transmembrane region" description="Helical" evidence="3">
    <location>
        <begin position="204"/>
        <end position="222"/>
    </location>
</feature>
<feature type="transmembrane region" description="Helical" evidence="3">
    <location>
        <begin position="63"/>
        <end position="83"/>
    </location>
</feature>
<feature type="transmembrane region" description="Helical" evidence="3">
    <location>
        <begin position="173"/>
        <end position="192"/>
    </location>
</feature>
<reference evidence="5" key="1">
    <citation type="submission" date="2021-03" db="EMBL/GenBank/DDBJ databases">
        <title>Comparative genomics and phylogenomic investigation of the class Geoglossomycetes provide insights into ecological specialization and systematics.</title>
        <authorList>
            <person name="Melie T."/>
            <person name="Pirro S."/>
            <person name="Miller A.N."/>
            <person name="Quandt A."/>
        </authorList>
    </citation>
    <scope>NUCLEOTIDE SEQUENCE</scope>
    <source>
        <strain evidence="5">GBOQ0MN5Z8</strain>
    </source>
</reference>
<feature type="transmembrane region" description="Helical" evidence="3">
    <location>
        <begin position="95"/>
        <end position="117"/>
    </location>
</feature>
<name>A0A9P8I6H9_9PEZI</name>
<keyword evidence="6" id="KW-1185">Reference proteome</keyword>
<feature type="transmembrane region" description="Helical" evidence="3">
    <location>
        <begin position="31"/>
        <end position="51"/>
    </location>
</feature>
<evidence type="ECO:0000313" key="6">
    <source>
        <dbReference type="Proteomes" id="UP000698800"/>
    </source>
</evidence>
<dbReference type="InterPro" id="IPR020846">
    <property type="entry name" value="MFS_dom"/>
</dbReference>
<feature type="transmembrane region" description="Helical" evidence="3">
    <location>
        <begin position="295"/>
        <end position="317"/>
    </location>
</feature>
<evidence type="ECO:0000313" key="5">
    <source>
        <dbReference type="EMBL" id="KAH0538493.1"/>
    </source>
</evidence>
<dbReference type="Gene3D" id="1.20.1250.20">
    <property type="entry name" value="MFS general substrate transporter like domains"/>
    <property type="match status" value="2"/>
</dbReference>
<feature type="transmembrane region" description="Helical" evidence="3">
    <location>
        <begin position="228"/>
        <end position="248"/>
    </location>
</feature>
<accession>A0A9P8I6H9</accession>
<keyword evidence="3" id="KW-0472">Membrane</keyword>
<dbReference type="GO" id="GO:0016020">
    <property type="term" value="C:membrane"/>
    <property type="evidence" value="ECO:0007669"/>
    <property type="project" value="UniProtKB-SubCell"/>
</dbReference>
<dbReference type="Pfam" id="PF07690">
    <property type="entry name" value="MFS_1"/>
    <property type="match status" value="1"/>
</dbReference>
<dbReference type="Proteomes" id="UP000698800">
    <property type="component" value="Unassembled WGS sequence"/>
</dbReference>
<dbReference type="OrthoDB" id="6499973at2759"/>
<feature type="transmembrane region" description="Helical" evidence="3">
    <location>
        <begin position="138"/>
        <end position="161"/>
    </location>
</feature>
<evidence type="ECO:0000256" key="3">
    <source>
        <dbReference type="SAM" id="Phobius"/>
    </source>
</evidence>
<evidence type="ECO:0000259" key="4">
    <source>
        <dbReference type="PROSITE" id="PS50850"/>
    </source>
</evidence>
<gene>
    <name evidence="5" type="ORF">FGG08_004942</name>
</gene>
<comment type="caution">
    <text evidence="5">The sequence shown here is derived from an EMBL/GenBank/DDBJ whole genome shotgun (WGS) entry which is preliminary data.</text>
</comment>
<dbReference type="PANTHER" id="PTHR11360:SF281">
    <property type="entry name" value="ASPYRIDONES EFFLUX PROTEIN APDF-RELATED"/>
    <property type="match status" value="1"/>
</dbReference>
<keyword evidence="3" id="KW-0812">Transmembrane</keyword>
<feature type="domain" description="Major facilitator superfamily (MFS) profile" evidence="4">
    <location>
        <begin position="138"/>
        <end position="325"/>
    </location>
</feature>
<dbReference type="EMBL" id="JAGHQL010000107">
    <property type="protein sequence ID" value="KAH0538493.1"/>
    <property type="molecule type" value="Genomic_DNA"/>
</dbReference>
<sequence length="325" mass="34677">MEIVQIVVAPACAVMVLSVMMTSLCTQYSQFILAQGVLGGMACGVIFTPAISVVGQYFSRHRAFAMGIASSGAPAGGVLFPIVLNRLLSFPNLGFGWTVRVVGFIMLALLACTSILLTEIAPRRKGQFFTPSAFKNSTYIAINVASFMAMLGLFTPLFYISDYSVQHGMSLQLATYQISILNCASIFGRLFLGYVADRIGHYNAMFLSMASSAILIFCWTSTDSVASITVFSAFYGFFSGTIISLYPPCVAQIAPSLSHIATYVGMGMATVSLGSLAGTPINGVLVHTYHSYTQVAIFSGVVMVAGASLIIVARLTIKRELMAVI</sequence>
<evidence type="ECO:0000256" key="2">
    <source>
        <dbReference type="ARBA" id="ARBA00006727"/>
    </source>
</evidence>